<evidence type="ECO:0000313" key="2">
    <source>
        <dbReference type="Proteomes" id="UP001172386"/>
    </source>
</evidence>
<name>A0ACC3A3W1_9EURO</name>
<organism evidence="1 2">
    <name type="scientific">Neophaeococcomyces mojaviensis</name>
    <dbReference type="NCBI Taxonomy" id="3383035"/>
    <lineage>
        <taxon>Eukaryota</taxon>
        <taxon>Fungi</taxon>
        <taxon>Dikarya</taxon>
        <taxon>Ascomycota</taxon>
        <taxon>Pezizomycotina</taxon>
        <taxon>Eurotiomycetes</taxon>
        <taxon>Chaetothyriomycetidae</taxon>
        <taxon>Chaetothyriales</taxon>
        <taxon>Chaetothyriales incertae sedis</taxon>
        <taxon>Neophaeococcomyces</taxon>
    </lineage>
</organism>
<proteinExistence type="predicted"/>
<accession>A0ACC3A3W1</accession>
<comment type="caution">
    <text evidence="1">The sequence shown here is derived from an EMBL/GenBank/DDBJ whole genome shotgun (WGS) entry which is preliminary data.</text>
</comment>
<dbReference type="EMBL" id="JAPDRQ010000109">
    <property type="protein sequence ID" value="KAJ9654938.1"/>
    <property type="molecule type" value="Genomic_DNA"/>
</dbReference>
<reference evidence="1" key="1">
    <citation type="submission" date="2022-10" db="EMBL/GenBank/DDBJ databases">
        <title>Culturing micro-colonial fungi from biological soil crusts in the Mojave desert and describing Neophaeococcomyces mojavensis, and introducing the new genera and species Taxawa tesnikishii.</title>
        <authorList>
            <person name="Kurbessoian T."/>
            <person name="Stajich J.E."/>
        </authorList>
    </citation>
    <scope>NUCLEOTIDE SEQUENCE</scope>
    <source>
        <strain evidence="1">JES_112</strain>
    </source>
</reference>
<evidence type="ECO:0000313" key="1">
    <source>
        <dbReference type="EMBL" id="KAJ9654938.1"/>
    </source>
</evidence>
<sequence>MQILSCYLNILSTLPCFALAKVLTVQSYAALGDSYAAGDGAGSSRFLPNLDITCGRFSGAYPVQIANSSHLNVQPFEFWNVACGGATTKSVILKQLTYVNGVDLVTIQVGGNEVDFFPVLNECIQQWRPLSTCDRALTRARRLIQSTYFVETFHNMVAHAAKKMNGRGLLLILGYAKFFDAETEQCNSATFSKTNPANVLSNELRRTFNGLVVMLNDIIRASAEASGAVYVDVDGLFEGHRFCEEGVEEPRPDWEGTWFFREKGQKSKDVLQQLLFEPDRRIQEPKQLSWPNPLKEFADLTRTFHPTPNGHVAIAEKVVDIVRELQDASA</sequence>
<gene>
    <name evidence="1" type="ORF">H2198_006120</name>
</gene>
<dbReference type="Proteomes" id="UP001172386">
    <property type="component" value="Unassembled WGS sequence"/>
</dbReference>
<protein>
    <submittedName>
        <fullName evidence="1">Uncharacterized protein</fullName>
    </submittedName>
</protein>
<keyword evidence="2" id="KW-1185">Reference proteome</keyword>